<dbReference type="SUPFAM" id="SSF54427">
    <property type="entry name" value="NTF2-like"/>
    <property type="match status" value="1"/>
</dbReference>
<evidence type="ECO:0000313" key="6">
    <source>
        <dbReference type="Proteomes" id="UP000267921"/>
    </source>
</evidence>
<name>A0A1L3Q3V7_9EURY</name>
<dbReference type="OrthoDB" id="141632at2157"/>
<evidence type="ECO:0000313" key="4">
    <source>
        <dbReference type="Proteomes" id="UP000186879"/>
    </source>
</evidence>
<dbReference type="Proteomes" id="UP000186879">
    <property type="component" value="Chromosome"/>
</dbReference>
<dbReference type="InterPro" id="IPR009959">
    <property type="entry name" value="Cyclase_SnoaL-like"/>
</dbReference>
<evidence type="ECO:0000313" key="2">
    <source>
        <dbReference type="EMBL" id="RNI07751.1"/>
    </source>
</evidence>
<dbReference type="RefSeq" id="WP_072561885.1">
    <property type="nucleotide sequence ID" value="NZ_CP017921.1"/>
</dbReference>
<evidence type="ECO:0000313" key="3">
    <source>
        <dbReference type="EMBL" id="SDW98688.1"/>
    </source>
</evidence>
<dbReference type="EMBL" id="FNMU01000007">
    <property type="protein sequence ID" value="SDW98688.1"/>
    <property type="molecule type" value="Genomic_DNA"/>
</dbReference>
<dbReference type="Pfam" id="PF07366">
    <property type="entry name" value="SnoaL"/>
    <property type="match status" value="1"/>
</dbReference>
<proteinExistence type="predicted"/>
<dbReference type="EMBL" id="RJJG01000007">
    <property type="protein sequence ID" value="RNI07751.1"/>
    <property type="molecule type" value="Genomic_DNA"/>
</dbReference>
<dbReference type="Gene3D" id="3.10.450.50">
    <property type="match status" value="1"/>
</dbReference>
<protein>
    <submittedName>
        <fullName evidence="2">Nuclear transport factor 2 family protein</fullName>
    </submittedName>
    <submittedName>
        <fullName evidence="1">Polyketide cyclase</fullName>
    </submittedName>
    <submittedName>
        <fullName evidence="3">Predicted ester cyclase</fullName>
    </submittedName>
</protein>
<dbReference type="Proteomes" id="UP000267921">
    <property type="component" value="Unassembled WGS sequence"/>
</dbReference>
<reference evidence="2 6" key="3">
    <citation type="submission" date="2018-10" db="EMBL/GenBank/DDBJ databases">
        <title>Cultivation of a novel Methanohalophilus strain from Kebrit Deep of the Red Sea and a genomic comparison of members of the genus Methanohalophilus.</title>
        <authorList>
            <person name="Guan Y."/>
            <person name="Ngugi D.K."/>
            <person name="Stingl U."/>
        </authorList>
    </citation>
    <scope>NUCLEOTIDE SEQUENCE [LARGE SCALE GENOMIC DNA]</scope>
    <source>
        <strain evidence="2 6">DSM 3094</strain>
    </source>
</reference>
<keyword evidence="4" id="KW-1185">Reference proteome</keyword>
<organism evidence="1 4">
    <name type="scientific">Methanohalophilus halophilus</name>
    <dbReference type="NCBI Taxonomy" id="2177"/>
    <lineage>
        <taxon>Archaea</taxon>
        <taxon>Methanobacteriati</taxon>
        <taxon>Methanobacteriota</taxon>
        <taxon>Stenosarchaea group</taxon>
        <taxon>Methanomicrobia</taxon>
        <taxon>Methanosarcinales</taxon>
        <taxon>Methanosarcinaceae</taxon>
        <taxon>Methanohalophilus</taxon>
    </lineage>
</organism>
<gene>
    <name evidence="1" type="ORF">BHR79_08185</name>
    <name evidence="2" type="ORF">EFE40_09400</name>
    <name evidence="3" type="ORF">SAMN04515625_2024</name>
</gene>
<dbReference type="GO" id="GO:0030638">
    <property type="term" value="P:polyketide metabolic process"/>
    <property type="evidence" value="ECO:0007669"/>
    <property type="project" value="InterPro"/>
</dbReference>
<reference evidence="3 5" key="2">
    <citation type="submission" date="2016-10" db="EMBL/GenBank/DDBJ databases">
        <authorList>
            <person name="de Groot N.N."/>
        </authorList>
    </citation>
    <scope>NUCLEOTIDE SEQUENCE [LARGE SCALE GENOMIC DNA]</scope>
    <source>
        <strain evidence="3 5">Z-7982</strain>
    </source>
</reference>
<sequence length="138" mass="15347">MSEMLETARKFYEACETGKGWEECKQYCHPEATFSAQAAALDGITTVEGYTNWMRDLLTPIPDGHYELLFFAEDEERNSVAACAVFHGTQTGPGGPVPPTGKTAAADYAYLMQFEGDLIKHMTKIWNDTITLQQIGWA</sequence>
<accession>A0A1L3Q3V7</accession>
<dbReference type="Proteomes" id="UP000198669">
    <property type="component" value="Unassembled WGS sequence"/>
</dbReference>
<dbReference type="AlphaFoldDB" id="A0A1L3Q3V7"/>
<dbReference type="KEGG" id="mhaz:BHR79_08185"/>
<dbReference type="GeneID" id="30583740"/>
<evidence type="ECO:0000313" key="1">
    <source>
        <dbReference type="EMBL" id="APH39461.1"/>
    </source>
</evidence>
<reference evidence="1 4" key="1">
    <citation type="submission" date="2016-10" db="EMBL/GenBank/DDBJ databases">
        <title>Methanohalophilus halophilus.</title>
        <authorList>
            <person name="L'haridon S."/>
        </authorList>
    </citation>
    <scope>NUCLEOTIDE SEQUENCE [LARGE SCALE GENOMIC DNA]</scope>
    <source>
        <strain evidence="1 4">Z-7982</strain>
    </source>
</reference>
<evidence type="ECO:0000313" key="5">
    <source>
        <dbReference type="Proteomes" id="UP000198669"/>
    </source>
</evidence>
<dbReference type="EMBL" id="CP017921">
    <property type="protein sequence ID" value="APH39461.1"/>
    <property type="molecule type" value="Genomic_DNA"/>
</dbReference>
<dbReference type="InterPro" id="IPR032710">
    <property type="entry name" value="NTF2-like_dom_sf"/>
</dbReference>